<dbReference type="RefSeq" id="WP_258877524.1">
    <property type="nucleotide sequence ID" value="NZ_CP048914.1"/>
</dbReference>
<evidence type="ECO:0000256" key="4">
    <source>
        <dbReference type="ARBA" id="ARBA00022980"/>
    </source>
</evidence>
<keyword evidence="12" id="KW-1185">Reference proteome</keyword>
<reference evidence="11 12" key="1">
    <citation type="submission" date="2020-02" db="EMBL/GenBank/DDBJ databases">
        <authorList>
            <person name="Zheng R.K."/>
            <person name="Sun C.M."/>
        </authorList>
    </citation>
    <scope>NUCLEOTIDE SEQUENCE [LARGE SCALE GENOMIC DNA]</scope>
    <source>
        <strain evidence="12">zrk13</strain>
    </source>
</reference>
<evidence type="ECO:0000256" key="7">
    <source>
        <dbReference type="ARBA" id="ARBA00035172"/>
    </source>
</evidence>
<comment type="similarity">
    <text evidence="1 8 9">Belongs to the bacterial ribosomal protein bL20 family.</text>
</comment>
<evidence type="ECO:0000256" key="3">
    <source>
        <dbReference type="ARBA" id="ARBA00022884"/>
    </source>
</evidence>
<dbReference type="KEGG" id="xcl:G4Z02_08165"/>
<evidence type="ECO:0000313" key="12">
    <source>
        <dbReference type="Proteomes" id="UP000514720"/>
    </source>
</evidence>
<dbReference type="GO" id="GO:0006412">
    <property type="term" value="P:translation"/>
    <property type="evidence" value="ECO:0007669"/>
    <property type="project" value="InterPro"/>
</dbReference>
<dbReference type="NCBIfam" id="NF011109">
    <property type="entry name" value="PRK14537.1"/>
    <property type="match status" value="1"/>
</dbReference>
<evidence type="ECO:0000256" key="5">
    <source>
        <dbReference type="ARBA" id="ARBA00023274"/>
    </source>
</evidence>
<dbReference type="AlphaFoldDB" id="A0A7L7KTI2"/>
<dbReference type="Gene3D" id="1.10.720.30">
    <property type="entry name" value="SAP domain"/>
    <property type="match status" value="1"/>
</dbReference>
<dbReference type="Pfam" id="PF07498">
    <property type="entry name" value="Rho_N"/>
    <property type="match status" value="1"/>
</dbReference>
<dbReference type="GO" id="GO:0006353">
    <property type="term" value="P:DNA-templated transcription termination"/>
    <property type="evidence" value="ECO:0007669"/>
    <property type="project" value="InterPro"/>
</dbReference>
<dbReference type="PANTHER" id="PTHR10986">
    <property type="entry name" value="39S RIBOSOMAL PROTEIN L20"/>
    <property type="match status" value="1"/>
</dbReference>
<sequence length="209" mass="23490">MPRVKGGNVARKRRKKVLKLAKGYFGSKHLLYRTAHEQVMKSLTYAYRDRKQRKRNFRKLWITRINAAARPNGLSYSRFINGLNLAGVEINRKMLADIAVNDPEGFANICDIAKKGLAGEAVAAPKADPKPVKKEEIKQEVKAEVKEEIVEEIIDEVKEEVKEEIIDEVKEAVSDLNSMTVAELKALAKSRGLSGYSSLKKAELVDLLK</sequence>
<evidence type="ECO:0000313" key="11">
    <source>
        <dbReference type="EMBL" id="QMS85719.1"/>
    </source>
</evidence>
<dbReference type="CDD" id="cd07026">
    <property type="entry name" value="Ribosomal_L20"/>
    <property type="match status" value="1"/>
</dbReference>
<dbReference type="InterPro" id="IPR049946">
    <property type="entry name" value="RIBOSOMAL_L20_CS"/>
</dbReference>
<keyword evidence="4 8" id="KW-0689">Ribosomal protein</keyword>
<accession>A0A7L7KTI2</accession>
<dbReference type="PROSITE" id="PS00937">
    <property type="entry name" value="RIBOSOMAL_L20"/>
    <property type="match status" value="1"/>
</dbReference>
<evidence type="ECO:0000256" key="6">
    <source>
        <dbReference type="ARBA" id="ARBA00024775"/>
    </source>
</evidence>
<protein>
    <recommendedName>
        <fullName evidence="7 8">Large ribosomal subunit protein bL20</fullName>
    </recommendedName>
</protein>
<evidence type="ECO:0000259" key="10">
    <source>
        <dbReference type="Pfam" id="PF07498"/>
    </source>
</evidence>
<dbReference type="GO" id="GO:0019843">
    <property type="term" value="F:rRNA binding"/>
    <property type="evidence" value="ECO:0007669"/>
    <property type="project" value="UniProtKB-UniRule"/>
</dbReference>
<dbReference type="PRINTS" id="PR00062">
    <property type="entry name" value="RIBOSOMALL20"/>
</dbReference>
<dbReference type="SUPFAM" id="SSF74731">
    <property type="entry name" value="Ribosomal protein L20"/>
    <property type="match status" value="1"/>
</dbReference>
<dbReference type="InterPro" id="IPR011112">
    <property type="entry name" value="Rho-like_N"/>
</dbReference>
<evidence type="ECO:0000256" key="1">
    <source>
        <dbReference type="ARBA" id="ARBA00007698"/>
    </source>
</evidence>
<dbReference type="NCBIfam" id="TIGR01032">
    <property type="entry name" value="rplT_bact"/>
    <property type="match status" value="1"/>
</dbReference>
<gene>
    <name evidence="8 11" type="primary">rplT</name>
    <name evidence="11" type="ORF">G4Z02_08165</name>
</gene>
<comment type="function">
    <text evidence="6 8 9">Binds directly to 23S ribosomal RNA and is necessary for the in vitro assembly process of the 50S ribosomal subunit. It is not involved in the protein synthesizing functions of that subunit.</text>
</comment>
<dbReference type="HAMAP" id="MF_00382">
    <property type="entry name" value="Ribosomal_bL20"/>
    <property type="match status" value="1"/>
</dbReference>
<proteinExistence type="inferred from homology"/>
<dbReference type="Gene3D" id="1.10.1900.20">
    <property type="entry name" value="Ribosomal protein L20"/>
    <property type="match status" value="1"/>
</dbReference>
<dbReference type="GO" id="GO:0005840">
    <property type="term" value="C:ribosome"/>
    <property type="evidence" value="ECO:0007669"/>
    <property type="project" value="UniProtKB-KW"/>
</dbReference>
<dbReference type="FunFam" id="1.10.1900.20:FF:000001">
    <property type="entry name" value="50S ribosomal protein L20"/>
    <property type="match status" value="1"/>
</dbReference>
<dbReference type="InterPro" id="IPR036269">
    <property type="entry name" value="Rho_N_sf"/>
</dbReference>
<feature type="domain" description="Rho termination factor-like N-terminal" evidence="10">
    <location>
        <begin position="175"/>
        <end position="205"/>
    </location>
</feature>
<name>A0A7L7KTI2_9MOLU</name>
<dbReference type="Pfam" id="PF00453">
    <property type="entry name" value="Ribosomal_L20"/>
    <property type="match status" value="1"/>
</dbReference>
<dbReference type="GO" id="GO:1990904">
    <property type="term" value="C:ribonucleoprotein complex"/>
    <property type="evidence" value="ECO:0007669"/>
    <property type="project" value="UniProtKB-KW"/>
</dbReference>
<evidence type="ECO:0000256" key="9">
    <source>
        <dbReference type="RuleBase" id="RU000560"/>
    </source>
</evidence>
<dbReference type="EMBL" id="CP048914">
    <property type="protein sequence ID" value="QMS85719.1"/>
    <property type="molecule type" value="Genomic_DNA"/>
</dbReference>
<dbReference type="InterPro" id="IPR005813">
    <property type="entry name" value="Ribosomal_bL20"/>
</dbReference>
<dbReference type="Gene3D" id="6.10.160.10">
    <property type="match status" value="1"/>
</dbReference>
<dbReference type="InterPro" id="IPR035566">
    <property type="entry name" value="Ribosomal_protein_bL20_C"/>
</dbReference>
<keyword evidence="2 8" id="KW-0699">rRNA-binding</keyword>
<evidence type="ECO:0000256" key="2">
    <source>
        <dbReference type="ARBA" id="ARBA00022730"/>
    </source>
</evidence>
<dbReference type="GO" id="GO:0000027">
    <property type="term" value="P:ribosomal large subunit assembly"/>
    <property type="evidence" value="ECO:0007669"/>
    <property type="project" value="UniProtKB-UniRule"/>
</dbReference>
<keyword evidence="5 8" id="KW-0687">Ribonucleoprotein</keyword>
<dbReference type="InterPro" id="IPR036361">
    <property type="entry name" value="SAP_dom_sf"/>
</dbReference>
<keyword evidence="3 8" id="KW-0694">RNA-binding</keyword>
<dbReference type="SUPFAM" id="SSF68912">
    <property type="entry name" value="Rho N-terminal domain-like"/>
    <property type="match status" value="1"/>
</dbReference>
<dbReference type="GO" id="GO:0003735">
    <property type="term" value="F:structural constituent of ribosome"/>
    <property type="evidence" value="ECO:0007669"/>
    <property type="project" value="InterPro"/>
</dbReference>
<organism evidence="11 12">
    <name type="scientific">Candidatus Xianfuyuplasma coldseepsis</name>
    <dbReference type="NCBI Taxonomy" id="2782163"/>
    <lineage>
        <taxon>Bacteria</taxon>
        <taxon>Bacillati</taxon>
        <taxon>Mycoplasmatota</taxon>
        <taxon>Mollicutes</taxon>
        <taxon>Candidatus Izemoplasmatales</taxon>
        <taxon>Candidatus Izemoplasmataceae</taxon>
        <taxon>Candidatus Xianfuyuplasma</taxon>
    </lineage>
</organism>
<dbReference type="Proteomes" id="UP000514720">
    <property type="component" value="Chromosome"/>
</dbReference>
<evidence type="ECO:0000256" key="8">
    <source>
        <dbReference type="HAMAP-Rule" id="MF_00382"/>
    </source>
</evidence>